<dbReference type="InterPro" id="IPR001584">
    <property type="entry name" value="Integrase_cat-core"/>
</dbReference>
<dbReference type="GO" id="GO:0015074">
    <property type="term" value="P:DNA integration"/>
    <property type="evidence" value="ECO:0007669"/>
    <property type="project" value="InterPro"/>
</dbReference>
<dbReference type="InterPro" id="IPR036397">
    <property type="entry name" value="RNaseH_sf"/>
</dbReference>
<evidence type="ECO:0000259" key="1">
    <source>
        <dbReference type="PROSITE" id="PS50994"/>
    </source>
</evidence>
<accession>X0VV56</accession>
<organism evidence="2">
    <name type="scientific">marine sediment metagenome</name>
    <dbReference type="NCBI Taxonomy" id="412755"/>
    <lineage>
        <taxon>unclassified sequences</taxon>
        <taxon>metagenomes</taxon>
        <taxon>ecological metagenomes</taxon>
    </lineage>
</organism>
<gene>
    <name evidence="2" type="ORF">S01H1_56906</name>
</gene>
<name>X0VV56_9ZZZZ</name>
<dbReference type="SUPFAM" id="SSF53098">
    <property type="entry name" value="Ribonuclease H-like"/>
    <property type="match status" value="1"/>
</dbReference>
<dbReference type="Pfam" id="PF13683">
    <property type="entry name" value="rve_3"/>
    <property type="match status" value="1"/>
</dbReference>
<feature type="domain" description="Integrase catalytic" evidence="1">
    <location>
        <begin position="1"/>
        <end position="146"/>
    </location>
</feature>
<dbReference type="GO" id="GO:0003676">
    <property type="term" value="F:nucleic acid binding"/>
    <property type="evidence" value="ECO:0007669"/>
    <property type="project" value="InterPro"/>
</dbReference>
<proteinExistence type="predicted"/>
<dbReference type="AlphaFoldDB" id="X0VV56"/>
<dbReference type="EMBL" id="BARS01037087">
    <property type="protein sequence ID" value="GAG22299.1"/>
    <property type="molecule type" value="Genomic_DNA"/>
</dbReference>
<comment type="caution">
    <text evidence="2">The sequence shown here is derived from an EMBL/GenBank/DDBJ whole genome shotgun (WGS) entry which is preliminary data.</text>
</comment>
<dbReference type="PROSITE" id="PS50994">
    <property type="entry name" value="INTEGRASE"/>
    <property type="match status" value="1"/>
</dbReference>
<sequence>MVDGIKEYFYSAIDAKLKFTLTLNYKRLNSKNNKDFYHKFKSCYPLRIKDWQSDNGSENLGVFDEQLIKDGIPHLFIYPRCPKINSIIERYNRTIQEEFINHNLHLIHDKILFNKELAEYLIFYNTKRVHKSLGNKTPMDYLIEQGGMSKKTATYTSI</sequence>
<evidence type="ECO:0000313" key="2">
    <source>
        <dbReference type="EMBL" id="GAG22299.1"/>
    </source>
</evidence>
<reference evidence="2" key="1">
    <citation type="journal article" date="2014" name="Front. Microbiol.">
        <title>High frequency of phylogenetically diverse reductive dehalogenase-homologous genes in deep subseafloor sedimentary metagenomes.</title>
        <authorList>
            <person name="Kawai M."/>
            <person name="Futagami T."/>
            <person name="Toyoda A."/>
            <person name="Takaki Y."/>
            <person name="Nishi S."/>
            <person name="Hori S."/>
            <person name="Arai W."/>
            <person name="Tsubouchi T."/>
            <person name="Morono Y."/>
            <person name="Uchiyama I."/>
            <person name="Ito T."/>
            <person name="Fujiyama A."/>
            <person name="Inagaki F."/>
            <person name="Takami H."/>
        </authorList>
    </citation>
    <scope>NUCLEOTIDE SEQUENCE</scope>
    <source>
        <strain evidence="2">Expedition CK06-06</strain>
    </source>
</reference>
<dbReference type="Gene3D" id="3.30.420.10">
    <property type="entry name" value="Ribonuclease H-like superfamily/Ribonuclease H"/>
    <property type="match status" value="1"/>
</dbReference>
<dbReference type="InterPro" id="IPR012337">
    <property type="entry name" value="RNaseH-like_sf"/>
</dbReference>
<protein>
    <recommendedName>
        <fullName evidence="1">Integrase catalytic domain-containing protein</fullName>
    </recommendedName>
</protein>